<evidence type="ECO:0000313" key="3">
    <source>
        <dbReference type="Proteomes" id="UP000715095"/>
    </source>
</evidence>
<evidence type="ECO:0000313" key="2">
    <source>
        <dbReference type="EMBL" id="MBM6704422.1"/>
    </source>
</evidence>
<keyword evidence="1" id="KW-1133">Transmembrane helix</keyword>
<protein>
    <recommendedName>
        <fullName evidence="4">Holin</fullName>
    </recommendedName>
</protein>
<proteinExistence type="predicted"/>
<keyword evidence="1" id="KW-0472">Membrane</keyword>
<keyword evidence="3" id="KW-1185">Reference proteome</keyword>
<evidence type="ECO:0008006" key="4">
    <source>
        <dbReference type="Google" id="ProtNLM"/>
    </source>
</evidence>
<accession>A0ABS2DSY3</accession>
<name>A0ABS2DSY3_9BURK</name>
<keyword evidence="1" id="KW-0812">Transmembrane</keyword>
<gene>
    <name evidence="2" type="ORF">H6A60_08010</name>
</gene>
<dbReference type="InterPro" id="IPR032126">
    <property type="entry name" value="LydA_holin"/>
</dbReference>
<comment type="caution">
    <text evidence="2">The sequence shown here is derived from an EMBL/GenBank/DDBJ whole genome shotgun (WGS) entry which is preliminary data.</text>
</comment>
<sequence length="110" mass="12312">MPEKDINTWSWLSILVALGASFGGGFIRYREEMRYVKNFSLCGFLLDMFTSCFVGFLAFWVCHDVLQQPDALCACAAGFAGNMGASVFDFAKHGVMRRLGIEHDDKDLTK</sequence>
<reference evidence="2 3" key="1">
    <citation type="journal article" date="2021" name="Sci. Rep.">
        <title>The distribution of antibiotic resistance genes in chicken gut microbiota commensals.</title>
        <authorList>
            <person name="Juricova H."/>
            <person name="Matiasovicova J."/>
            <person name="Kubasova T."/>
            <person name="Cejkova D."/>
            <person name="Rychlik I."/>
        </authorList>
    </citation>
    <scope>NUCLEOTIDE SEQUENCE [LARGE SCALE GENOMIC DNA]</scope>
    <source>
        <strain evidence="2 3">An829</strain>
    </source>
</reference>
<dbReference type="Pfam" id="PF16083">
    <property type="entry name" value="Phage_holin_3_3"/>
    <property type="match status" value="1"/>
</dbReference>
<feature type="transmembrane region" description="Helical" evidence="1">
    <location>
        <begin position="39"/>
        <end position="61"/>
    </location>
</feature>
<dbReference type="RefSeq" id="WP_205103201.1">
    <property type="nucleotide sequence ID" value="NZ_JACJJC010000011.1"/>
</dbReference>
<dbReference type="Proteomes" id="UP000715095">
    <property type="component" value="Unassembled WGS sequence"/>
</dbReference>
<dbReference type="EMBL" id="JACJJC010000011">
    <property type="protein sequence ID" value="MBM6704422.1"/>
    <property type="molecule type" value="Genomic_DNA"/>
</dbReference>
<feature type="transmembrane region" description="Helical" evidence="1">
    <location>
        <begin position="6"/>
        <end position="27"/>
    </location>
</feature>
<organism evidence="2 3">
    <name type="scientific">Sutterella massiliensis</name>
    <dbReference type="NCBI Taxonomy" id="1816689"/>
    <lineage>
        <taxon>Bacteria</taxon>
        <taxon>Pseudomonadati</taxon>
        <taxon>Pseudomonadota</taxon>
        <taxon>Betaproteobacteria</taxon>
        <taxon>Burkholderiales</taxon>
        <taxon>Sutterellaceae</taxon>
        <taxon>Sutterella</taxon>
    </lineage>
</organism>
<evidence type="ECO:0000256" key="1">
    <source>
        <dbReference type="SAM" id="Phobius"/>
    </source>
</evidence>